<reference evidence="1" key="2">
    <citation type="journal article" date="2015" name="Data Brief">
        <title>Shoot transcriptome of the giant reed, Arundo donax.</title>
        <authorList>
            <person name="Barrero R.A."/>
            <person name="Guerrero F.D."/>
            <person name="Moolhuijzen P."/>
            <person name="Goolsby J.A."/>
            <person name="Tidwell J."/>
            <person name="Bellgard S.E."/>
            <person name="Bellgard M.I."/>
        </authorList>
    </citation>
    <scope>NUCLEOTIDE SEQUENCE</scope>
    <source>
        <tissue evidence="1">Shoot tissue taken approximately 20 cm above the soil surface</tissue>
    </source>
</reference>
<protein>
    <submittedName>
        <fullName evidence="1">Uncharacterized protein</fullName>
    </submittedName>
</protein>
<proteinExistence type="predicted"/>
<evidence type="ECO:0000313" key="1">
    <source>
        <dbReference type="EMBL" id="JAD19854.1"/>
    </source>
</evidence>
<sequence length="51" mass="5789">MKLKKLSSTQPLDGLRLLILAPSPPHLKTRTGISIRLIEQQSWPLRRLPSC</sequence>
<name>A0A0A8Y0S0_ARUDO</name>
<reference evidence="1" key="1">
    <citation type="submission" date="2014-09" db="EMBL/GenBank/DDBJ databases">
        <authorList>
            <person name="Magalhaes I.L.F."/>
            <person name="Oliveira U."/>
            <person name="Santos F.R."/>
            <person name="Vidigal T.H.D.A."/>
            <person name="Brescovit A.D."/>
            <person name="Santos A.J."/>
        </authorList>
    </citation>
    <scope>NUCLEOTIDE SEQUENCE</scope>
    <source>
        <tissue evidence="1">Shoot tissue taken approximately 20 cm above the soil surface</tissue>
    </source>
</reference>
<dbReference type="EMBL" id="GBRH01278041">
    <property type="protein sequence ID" value="JAD19854.1"/>
    <property type="molecule type" value="Transcribed_RNA"/>
</dbReference>
<dbReference type="AlphaFoldDB" id="A0A0A8Y0S0"/>
<accession>A0A0A8Y0S0</accession>
<organism evidence="1">
    <name type="scientific">Arundo donax</name>
    <name type="common">Giant reed</name>
    <name type="synonym">Donax arundinaceus</name>
    <dbReference type="NCBI Taxonomy" id="35708"/>
    <lineage>
        <taxon>Eukaryota</taxon>
        <taxon>Viridiplantae</taxon>
        <taxon>Streptophyta</taxon>
        <taxon>Embryophyta</taxon>
        <taxon>Tracheophyta</taxon>
        <taxon>Spermatophyta</taxon>
        <taxon>Magnoliopsida</taxon>
        <taxon>Liliopsida</taxon>
        <taxon>Poales</taxon>
        <taxon>Poaceae</taxon>
        <taxon>PACMAD clade</taxon>
        <taxon>Arundinoideae</taxon>
        <taxon>Arundineae</taxon>
        <taxon>Arundo</taxon>
    </lineage>
</organism>